<dbReference type="AlphaFoldDB" id="A0A5C7FBX7"/>
<evidence type="ECO:0000256" key="3">
    <source>
        <dbReference type="ARBA" id="ARBA00012584"/>
    </source>
</evidence>
<dbReference type="GO" id="GO:0003725">
    <property type="term" value="F:double-stranded RNA binding"/>
    <property type="evidence" value="ECO:0007669"/>
    <property type="project" value="UniProtKB-UniRule"/>
</dbReference>
<keyword evidence="7 13" id="KW-0819">tRNA processing</keyword>
<feature type="binding site" evidence="14">
    <location>
        <position position="114"/>
    </location>
    <ligand>
        <name>L-threonine</name>
        <dbReference type="ChEBI" id="CHEBI:57926"/>
    </ligand>
</feature>
<dbReference type="InterPro" id="IPR006070">
    <property type="entry name" value="Sua5-like_dom"/>
</dbReference>
<dbReference type="GO" id="GO:0061710">
    <property type="term" value="F:L-threonylcarbamoyladenylate synthase"/>
    <property type="evidence" value="ECO:0007669"/>
    <property type="project" value="UniProtKB-EC"/>
</dbReference>
<feature type="binding site" evidence="14">
    <location>
        <position position="60"/>
    </location>
    <ligand>
        <name>L-threonine</name>
        <dbReference type="ChEBI" id="CHEBI:57926"/>
    </ligand>
</feature>
<keyword evidence="5 13" id="KW-0963">Cytoplasm</keyword>
<dbReference type="Gene3D" id="3.90.870.10">
    <property type="entry name" value="DHBP synthase"/>
    <property type="match status" value="1"/>
</dbReference>
<evidence type="ECO:0000256" key="11">
    <source>
        <dbReference type="ARBA" id="ARBA00029774"/>
    </source>
</evidence>
<dbReference type="PANTHER" id="PTHR17490">
    <property type="entry name" value="SUA5"/>
    <property type="match status" value="1"/>
</dbReference>
<dbReference type="InterPro" id="IPR038385">
    <property type="entry name" value="Sua5/YwlC_C"/>
</dbReference>
<keyword evidence="9 13" id="KW-0547">Nucleotide-binding</keyword>
<dbReference type="InterPro" id="IPR005145">
    <property type="entry name" value="Sua5_C"/>
</dbReference>
<organism evidence="16 17">
    <name type="scientific">Neolewinella aurantiaca</name>
    <dbReference type="NCBI Taxonomy" id="2602767"/>
    <lineage>
        <taxon>Bacteria</taxon>
        <taxon>Pseudomonadati</taxon>
        <taxon>Bacteroidota</taxon>
        <taxon>Saprospiria</taxon>
        <taxon>Saprospirales</taxon>
        <taxon>Lewinellaceae</taxon>
        <taxon>Neolewinella</taxon>
    </lineage>
</organism>
<gene>
    <name evidence="16" type="ORF">FUA23_18200</name>
</gene>
<evidence type="ECO:0000256" key="9">
    <source>
        <dbReference type="ARBA" id="ARBA00022741"/>
    </source>
</evidence>
<dbReference type="GO" id="GO:0005737">
    <property type="term" value="C:cytoplasm"/>
    <property type="evidence" value="ECO:0007669"/>
    <property type="project" value="UniProtKB-SubCell"/>
</dbReference>
<proteinExistence type="inferred from homology"/>
<dbReference type="Gene3D" id="3.40.50.11030">
    <property type="entry name" value="Threonylcarbamoyl-AMP synthase, C-terminal domain"/>
    <property type="match status" value="1"/>
</dbReference>
<feature type="binding site" evidence="14">
    <location>
        <position position="136"/>
    </location>
    <ligand>
        <name>ATP</name>
        <dbReference type="ChEBI" id="CHEBI:30616"/>
    </ligand>
</feature>
<dbReference type="FunFam" id="3.90.870.10:FF:000009">
    <property type="entry name" value="Threonylcarbamoyl-AMP synthase, putative"/>
    <property type="match status" value="1"/>
</dbReference>
<evidence type="ECO:0000256" key="2">
    <source>
        <dbReference type="ARBA" id="ARBA00007663"/>
    </source>
</evidence>
<evidence type="ECO:0000256" key="8">
    <source>
        <dbReference type="ARBA" id="ARBA00022695"/>
    </source>
</evidence>
<keyword evidence="10 13" id="KW-0067">ATP-binding</keyword>
<evidence type="ECO:0000256" key="14">
    <source>
        <dbReference type="PIRSR" id="PIRSR004930-1"/>
    </source>
</evidence>
<dbReference type="EC" id="2.7.7.87" evidence="3 13"/>
<dbReference type="NCBIfam" id="TIGR00057">
    <property type="entry name" value="L-threonylcarbamoyladenylate synthase"/>
    <property type="match status" value="1"/>
</dbReference>
<dbReference type="GO" id="GO:0006450">
    <property type="term" value="P:regulation of translational fidelity"/>
    <property type="evidence" value="ECO:0007669"/>
    <property type="project" value="TreeGrafter"/>
</dbReference>
<dbReference type="InterPro" id="IPR050156">
    <property type="entry name" value="TC-AMP_synthase_SUA5"/>
</dbReference>
<name>A0A5C7FBX7_9BACT</name>
<evidence type="ECO:0000256" key="1">
    <source>
        <dbReference type="ARBA" id="ARBA00004496"/>
    </source>
</evidence>
<comment type="similarity">
    <text evidence="2 13">Belongs to the SUA5 family.</text>
</comment>
<protein>
    <recommendedName>
        <fullName evidence="4 13">Threonylcarbamoyl-AMP synthase</fullName>
        <shortName evidence="13">TC-AMP synthase</shortName>
        <ecNumber evidence="3 13">2.7.7.87</ecNumber>
    </recommendedName>
    <alternativeName>
        <fullName evidence="11 13">L-threonylcarbamoyladenylate synthase</fullName>
    </alternativeName>
</protein>
<evidence type="ECO:0000256" key="12">
    <source>
        <dbReference type="ARBA" id="ARBA00048366"/>
    </source>
</evidence>
<dbReference type="GO" id="GO:0000049">
    <property type="term" value="F:tRNA binding"/>
    <property type="evidence" value="ECO:0007669"/>
    <property type="project" value="TreeGrafter"/>
</dbReference>
<evidence type="ECO:0000256" key="7">
    <source>
        <dbReference type="ARBA" id="ARBA00022694"/>
    </source>
</evidence>
<comment type="subcellular location">
    <subcellularLocation>
        <location evidence="1 13">Cytoplasm</location>
    </subcellularLocation>
</comment>
<reference evidence="16 17" key="1">
    <citation type="submission" date="2019-08" db="EMBL/GenBank/DDBJ databases">
        <title>Lewinella sp. strain SSH13 Genome sequencing and assembly.</title>
        <authorList>
            <person name="Kim I."/>
        </authorList>
    </citation>
    <scope>NUCLEOTIDE SEQUENCE [LARGE SCALE GENOMIC DNA]</scope>
    <source>
        <strain evidence="16 17">SSH13</strain>
    </source>
</reference>
<sequence>MKAVIGNDVQEAAGFLSEGKLVAIPTETVYGLGANALNETAVAGIFAAKNRPSFDPLIIHQSSPERILRYARDVPADAQKLADAFWPGPLTLVLPKKEIIPDLVSAGLDTVALRVPDHPLARKVLDLVDFPVAAPSANPFGFVSPTTAQHVADQLGEKIDFILDGGPCRVGLESTIVGFSGGKTTVLRKGGLPIEDIEALLGHPVTVRTHGSSQPEAPGMLSRHYSPGNRIELFDEFDENLQLPANSAWITFGGTATAFCARQPLSPAVFDLSPEGNLAQAAQQLFSVLRLMAERKYEYVAVQLLPEAGLGRAINDRLRRAAATE</sequence>
<dbReference type="PROSITE" id="PS51163">
    <property type="entry name" value="YRDC"/>
    <property type="match status" value="1"/>
</dbReference>
<comment type="catalytic activity">
    <reaction evidence="12 13">
        <text>L-threonine + hydrogencarbonate + ATP = L-threonylcarbamoyladenylate + diphosphate + H2O</text>
        <dbReference type="Rhea" id="RHEA:36407"/>
        <dbReference type="ChEBI" id="CHEBI:15377"/>
        <dbReference type="ChEBI" id="CHEBI:17544"/>
        <dbReference type="ChEBI" id="CHEBI:30616"/>
        <dbReference type="ChEBI" id="CHEBI:33019"/>
        <dbReference type="ChEBI" id="CHEBI:57926"/>
        <dbReference type="ChEBI" id="CHEBI:73682"/>
        <dbReference type="EC" id="2.7.7.87"/>
    </reaction>
</comment>
<evidence type="ECO:0000256" key="10">
    <source>
        <dbReference type="ARBA" id="ARBA00022840"/>
    </source>
</evidence>
<dbReference type="Pfam" id="PF03481">
    <property type="entry name" value="Sua5_C"/>
    <property type="match status" value="1"/>
</dbReference>
<dbReference type="InterPro" id="IPR017945">
    <property type="entry name" value="DHBP_synth_RibB-like_a/b_dom"/>
</dbReference>
<evidence type="ECO:0000256" key="5">
    <source>
        <dbReference type="ARBA" id="ARBA00022490"/>
    </source>
</evidence>
<feature type="binding site" evidence="14">
    <location>
        <position position="28"/>
    </location>
    <ligand>
        <name>L-threonine</name>
        <dbReference type="ChEBI" id="CHEBI:57926"/>
    </ligand>
</feature>
<dbReference type="EMBL" id="VOXD01000034">
    <property type="protein sequence ID" value="TXF87633.1"/>
    <property type="molecule type" value="Genomic_DNA"/>
</dbReference>
<dbReference type="SUPFAM" id="SSF55821">
    <property type="entry name" value="YrdC/RibB"/>
    <property type="match status" value="1"/>
</dbReference>
<feature type="domain" description="YrdC-like" evidence="15">
    <location>
        <begin position="6"/>
        <end position="192"/>
    </location>
</feature>
<evidence type="ECO:0000256" key="6">
    <source>
        <dbReference type="ARBA" id="ARBA00022679"/>
    </source>
</evidence>
<dbReference type="Pfam" id="PF01300">
    <property type="entry name" value="Sua5_yciO_yrdC"/>
    <property type="match status" value="1"/>
</dbReference>
<evidence type="ECO:0000256" key="4">
    <source>
        <dbReference type="ARBA" id="ARBA00015492"/>
    </source>
</evidence>
<evidence type="ECO:0000313" key="17">
    <source>
        <dbReference type="Proteomes" id="UP000321907"/>
    </source>
</evidence>
<keyword evidence="8 13" id="KW-0548">Nucleotidyltransferase</keyword>
<dbReference type="OrthoDB" id="9814580at2"/>
<feature type="binding site" evidence="14">
    <location>
        <position position="225"/>
    </location>
    <ligand>
        <name>ATP</name>
        <dbReference type="ChEBI" id="CHEBI:30616"/>
    </ligand>
</feature>
<comment type="function">
    <text evidence="13">Required for the formation of a threonylcarbamoyl group on adenosine at position 37 (t(6)A37) in tRNAs that read codons beginning with adenine.</text>
</comment>
<feature type="binding site" evidence="14">
    <location>
        <position position="188"/>
    </location>
    <ligand>
        <name>ATP</name>
        <dbReference type="ChEBI" id="CHEBI:30616"/>
    </ligand>
</feature>
<dbReference type="InterPro" id="IPR010923">
    <property type="entry name" value="T(6)A37_SUA5"/>
</dbReference>
<dbReference type="RefSeq" id="WP_147932198.1">
    <property type="nucleotide sequence ID" value="NZ_VOXD01000034.1"/>
</dbReference>
<dbReference type="GO" id="GO:0008033">
    <property type="term" value="P:tRNA processing"/>
    <property type="evidence" value="ECO:0007669"/>
    <property type="project" value="UniProtKB-KW"/>
</dbReference>
<keyword evidence="6 13" id="KW-0808">Transferase</keyword>
<feature type="binding site" evidence="14">
    <location>
        <position position="51"/>
    </location>
    <ligand>
        <name>ATP</name>
        <dbReference type="ChEBI" id="CHEBI:30616"/>
    </ligand>
</feature>
<dbReference type="GO" id="GO:0005524">
    <property type="term" value="F:ATP binding"/>
    <property type="evidence" value="ECO:0007669"/>
    <property type="project" value="UniProtKB-UniRule"/>
</dbReference>
<evidence type="ECO:0000259" key="15">
    <source>
        <dbReference type="PROSITE" id="PS51163"/>
    </source>
</evidence>
<dbReference type="Proteomes" id="UP000321907">
    <property type="component" value="Unassembled WGS sequence"/>
</dbReference>
<feature type="binding site" evidence="14">
    <location>
        <position position="110"/>
    </location>
    <ligand>
        <name>ATP</name>
        <dbReference type="ChEBI" id="CHEBI:30616"/>
    </ligand>
</feature>
<dbReference type="PIRSF" id="PIRSF004930">
    <property type="entry name" value="Tln_factor_SUA5"/>
    <property type="match status" value="1"/>
</dbReference>
<evidence type="ECO:0000313" key="16">
    <source>
        <dbReference type="EMBL" id="TXF87633.1"/>
    </source>
</evidence>
<evidence type="ECO:0000256" key="13">
    <source>
        <dbReference type="PIRNR" id="PIRNR004930"/>
    </source>
</evidence>
<keyword evidence="17" id="KW-1185">Reference proteome</keyword>
<feature type="binding site" evidence="14">
    <location>
        <position position="174"/>
    </location>
    <ligand>
        <name>L-threonine</name>
        <dbReference type="ChEBI" id="CHEBI:57926"/>
    </ligand>
</feature>
<accession>A0A5C7FBX7</accession>
<feature type="binding site" evidence="14">
    <location>
        <position position="134"/>
    </location>
    <ligand>
        <name>L-threonine</name>
        <dbReference type="ChEBI" id="CHEBI:57926"/>
    </ligand>
</feature>
<dbReference type="PANTHER" id="PTHR17490:SF16">
    <property type="entry name" value="THREONYLCARBAMOYL-AMP SYNTHASE"/>
    <property type="match status" value="1"/>
</dbReference>
<feature type="binding site" evidence="14">
    <location>
        <position position="144"/>
    </location>
    <ligand>
        <name>ATP</name>
        <dbReference type="ChEBI" id="CHEBI:30616"/>
    </ligand>
</feature>
<comment type="caution">
    <text evidence="16">The sequence shown here is derived from an EMBL/GenBank/DDBJ whole genome shotgun (WGS) entry which is preliminary data.</text>
</comment>